<comment type="caution">
    <text evidence="3">The sequence shown here is derived from an EMBL/GenBank/DDBJ whole genome shotgun (WGS) entry which is preliminary data.</text>
</comment>
<feature type="region of interest" description="Disordered" evidence="1">
    <location>
        <begin position="43"/>
        <end position="79"/>
    </location>
</feature>
<evidence type="ECO:0000256" key="1">
    <source>
        <dbReference type="SAM" id="MobiDB-lite"/>
    </source>
</evidence>
<reference evidence="3 4" key="1">
    <citation type="submission" date="2019-07" db="EMBL/GenBank/DDBJ databases">
        <title>Luteimonas sp. YD-1 nov., isolated from acidic soil.</title>
        <authorList>
            <person name="Zhou J."/>
        </authorList>
    </citation>
    <scope>NUCLEOTIDE SEQUENCE [LARGE SCALE GENOMIC DNA]</scope>
    <source>
        <strain evidence="3 4">YD-1</strain>
    </source>
</reference>
<dbReference type="RefSeq" id="WP_146313415.1">
    <property type="nucleotide sequence ID" value="NZ_VOHE01000008.1"/>
</dbReference>
<evidence type="ECO:0000313" key="4">
    <source>
        <dbReference type="Proteomes" id="UP000315949"/>
    </source>
</evidence>
<dbReference type="EMBL" id="VOHE01000008">
    <property type="protein sequence ID" value="TWT17398.1"/>
    <property type="molecule type" value="Genomic_DNA"/>
</dbReference>
<organism evidence="3 4">
    <name type="scientific">Luteimonas wenzhouensis</name>
    <dbReference type="NCBI Taxonomy" id="2599615"/>
    <lineage>
        <taxon>Bacteria</taxon>
        <taxon>Pseudomonadati</taxon>
        <taxon>Pseudomonadota</taxon>
        <taxon>Gammaproteobacteria</taxon>
        <taxon>Lysobacterales</taxon>
        <taxon>Lysobacteraceae</taxon>
        <taxon>Luteimonas</taxon>
    </lineage>
</organism>
<feature type="signal peptide" evidence="2">
    <location>
        <begin position="1"/>
        <end position="33"/>
    </location>
</feature>
<dbReference type="Proteomes" id="UP000315949">
    <property type="component" value="Unassembled WGS sequence"/>
</dbReference>
<gene>
    <name evidence="3" type="ORF">FQY79_13425</name>
</gene>
<feature type="chain" id="PRO_5022705521" description="Lipoprotein" evidence="2">
    <location>
        <begin position="34"/>
        <end position="259"/>
    </location>
</feature>
<name>A0A5C5TVE9_9GAMM</name>
<evidence type="ECO:0000313" key="3">
    <source>
        <dbReference type="EMBL" id="TWT17398.1"/>
    </source>
</evidence>
<accession>A0A5C5TVE9</accession>
<keyword evidence="2" id="KW-0732">Signal</keyword>
<dbReference type="OrthoDB" id="6028380at2"/>
<sequence>MKQARTGRPDSRVVRTVAAGTAARALWATAALMAGVACSGRTLPSPSSATGSGGRQVPQVVSASPAQSEARSGDAMPPMMPGRIRLPVEVEPACPSEDFEEFIRAFFNSGDLQVRFTARPYEVKGPYYEQHNTDPGDPANPQWEVVERSAPSHDRYRYDTEREAFVSDNARLRAGEKWNGFDANGDHVLRPVTDLKVRKVSTGEYAVDTPGRITTFTWRGDCWYLTQDWTLDPFEGCRWPDECRRLLEYEGQYYRDDED</sequence>
<evidence type="ECO:0008006" key="5">
    <source>
        <dbReference type="Google" id="ProtNLM"/>
    </source>
</evidence>
<keyword evidence="4" id="KW-1185">Reference proteome</keyword>
<proteinExistence type="predicted"/>
<dbReference type="AlphaFoldDB" id="A0A5C5TVE9"/>
<feature type="compositionally biased region" description="Polar residues" evidence="1">
    <location>
        <begin position="59"/>
        <end position="70"/>
    </location>
</feature>
<protein>
    <recommendedName>
        <fullName evidence="5">Lipoprotein</fullName>
    </recommendedName>
</protein>
<evidence type="ECO:0000256" key="2">
    <source>
        <dbReference type="SAM" id="SignalP"/>
    </source>
</evidence>